<reference evidence="4 5" key="1">
    <citation type="submission" date="2023-06" db="EMBL/GenBank/DDBJ databases">
        <title>Alteromonas sp. ASW11-36 isolated from intertidal sand.</title>
        <authorList>
            <person name="Li Y."/>
        </authorList>
    </citation>
    <scope>NUCLEOTIDE SEQUENCE [LARGE SCALE GENOMIC DNA]</scope>
    <source>
        <strain evidence="4 5">ASW11-36</strain>
    </source>
</reference>
<dbReference type="GO" id="GO:0003887">
    <property type="term" value="F:DNA-directed DNA polymerase activity"/>
    <property type="evidence" value="ECO:0007669"/>
    <property type="project" value="UniProtKB-EC"/>
</dbReference>
<accession>A0ABT7SX27</accession>
<evidence type="ECO:0000256" key="3">
    <source>
        <dbReference type="ARBA" id="ARBA00049244"/>
    </source>
</evidence>
<dbReference type="EMBL" id="JAUCBP010000007">
    <property type="protein sequence ID" value="MDM7860735.1"/>
    <property type="molecule type" value="Genomic_DNA"/>
</dbReference>
<dbReference type="PANTHER" id="PTHR11669:SF8">
    <property type="entry name" value="DNA POLYMERASE III SUBUNIT DELTA"/>
    <property type="match status" value="1"/>
</dbReference>
<dbReference type="SUPFAM" id="SSF52540">
    <property type="entry name" value="P-loop containing nucleoside triphosphate hydrolases"/>
    <property type="match status" value="1"/>
</dbReference>
<name>A0ABT7SX27_9ALTE</name>
<dbReference type="Pfam" id="PF13177">
    <property type="entry name" value="DNA_pol3_delta2"/>
    <property type="match status" value="1"/>
</dbReference>
<keyword evidence="4" id="KW-0548">Nucleotidyltransferase</keyword>
<dbReference type="Gene3D" id="3.40.50.300">
    <property type="entry name" value="P-loop containing nucleotide triphosphate hydrolases"/>
    <property type="match status" value="1"/>
</dbReference>
<proteinExistence type="predicted"/>
<evidence type="ECO:0000256" key="2">
    <source>
        <dbReference type="ARBA" id="ARBA00022932"/>
    </source>
</evidence>
<evidence type="ECO:0000256" key="1">
    <source>
        <dbReference type="ARBA" id="ARBA00012417"/>
    </source>
</evidence>
<protein>
    <recommendedName>
        <fullName evidence="1">DNA-directed DNA polymerase</fullName>
        <ecNumber evidence="1">2.7.7.7</ecNumber>
    </recommendedName>
</protein>
<keyword evidence="5" id="KW-1185">Reference proteome</keyword>
<keyword evidence="4" id="KW-0808">Transferase</keyword>
<evidence type="ECO:0000313" key="5">
    <source>
        <dbReference type="Proteomes" id="UP001234343"/>
    </source>
</evidence>
<dbReference type="EC" id="2.7.7.7" evidence="1"/>
<dbReference type="InterPro" id="IPR027417">
    <property type="entry name" value="P-loop_NTPase"/>
</dbReference>
<dbReference type="Proteomes" id="UP001234343">
    <property type="component" value="Unassembled WGS sequence"/>
</dbReference>
<comment type="caution">
    <text evidence="4">The sequence shown here is derived from an EMBL/GenBank/DDBJ whole genome shotgun (WGS) entry which is preliminary data.</text>
</comment>
<keyword evidence="2" id="KW-0239">DNA-directed DNA polymerase</keyword>
<dbReference type="CDD" id="cd00009">
    <property type="entry name" value="AAA"/>
    <property type="match status" value="1"/>
</dbReference>
<sequence>MTLPWFDSNLTTLAQRAIARRLHHALLFSGPRDIGKQHFARDLAQMLLCKDVTTHNRACGQCQACNLFIAGSHPDFIWLTTEKTQISVDAIREAIQQLNTTAQLTHNKVLVIPDAHLLSESAANALLKTLEEPTPSTFIILLTPFVSRLLPTILSRCEKHTLHTPDATQSLPWITQQLHAQGHNVDVEPSTLAAYGNAPFAVINSVVNADALSFDEFSQTLQAVLARRLSPLDAAEKYQKDYLQVINWVQRDVNSKTKDGHQQLLERQWQAANRLDELALSARHAGVNKVLLLTEIFDTVLESVE</sequence>
<dbReference type="NCBIfam" id="TIGR00678">
    <property type="entry name" value="holB"/>
    <property type="match status" value="1"/>
</dbReference>
<comment type="catalytic activity">
    <reaction evidence="3">
        <text>DNA(n) + a 2'-deoxyribonucleoside 5'-triphosphate = DNA(n+1) + diphosphate</text>
        <dbReference type="Rhea" id="RHEA:22508"/>
        <dbReference type="Rhea" id="RHEA-COMP:17339"/>
        <dbReference type="Rhea" id="RHEA-COMP:17340"/>
        <dbReference type="ChEBI" id="CHEBI:33019"/>
        <dbReference type="ChEBI" id="CHEBI:61560"/>
        <dbReference type="ChEBI" id="CHEBI:173112"/>
        <dbReference type="EC" id="2.7.7.7"/>
    </reaction>
</comment>
<dbReference type="InterPro" id="IPR050238">
    <property type="entry name" value="DNA_Rep/Repair_Clamp_Loader"/>
</dbReference>
<dbReference type="PANTHER" id="PTHR11669">
    <property type="entry name" value="REPLICATION FACTOR C / DNA POLYMERASE III GAMMA-TAU SUBUNIT"/>
    <property type="match status" value="1"/>
</dbReference>
<gene>
    <name evidence="4" type="primary">holB</name>
    <name evidence="4" type="ORF">QTP81_09010</name>
</gene>
<dbReference type="InterPro" id="IPR004622">
    <property type="entry name" value="DNA_pol_HolB"/>
</dbReference>
<dbReference type="RefSeq" id="WP_289365023.1">
    <property type="nucleotide sequence ID" value="NZ_JAUCBP010000007.1"/>
</dbReference>
<organism evidence="4 5">
    <name type="scientific">Alteromonas arenosi</name>
    <dbReference type="NCBI Taxonomy" id="3055817"/>
    <lineage>
        <taxon>Bacteria</taxon>
        <taxon>Pseudomonadati</taxon>
        <taxon>Pseudomonadota</taxon>
        <taxon>Gammaproteobacteria</taxon>
        <taxon>Alteromonadales</taxon>
        <taxon>Alteromonadaceae</taxon>
        <taxon>Alteromonas/Salinimonas group</taxon>
        <taxon>Alteromonas</taxon>
    </lineage>
</organism>
<evidence type="ECO:0000313" key="4">
    <source>
        <dbReference type="EMBL" id="MDM7860735.1"/>
    </source>
</evidence>